<dbReference type="Proteomes" id="UP001293254">
    <property type="component" value="Unassembled WGS sequence"/>
</dbReference>
<organism evidence="2 3">
    <name type="scientific">Sesamum alatum</name>
    <dbReference type="NCBI Taxonomy" id="300844"/>
    <lineage>
        <taxon>Eukaryota</taxon>
        <taxon>Viridiplantae</taxon>
        <taxon>Streptophyta</taxon>
        <taxon>Embryophyta</taxon>
        <taxon>Tracheophyta</taxon>
        <taxon>Spermatophyta</taxon>
        <taxon>Magnoliopsida</taxon>
        <taxon>eudicotyledons</taxon>
        <taxon>Gunneridae</taxon>
        <taxon>Pentapetalae</taxon>
        <taxon>asterids</taxon>
        <taxon>lamiids</taxon>
        <taxon>Lamiales</taxon>
        <taxon>Pedaliaceae</taxon>
        <taxon>Sesamum</taxon>
    </lineage>
</organism>
<reference evidence="2" key="2">
    <citation type="journal article" date="2024" name="Plant">
        <title>Genomic evolution and insights into agronomic trait innovations of Sesamum species.</title>
        <authorList>
            <person name="Miao H."/>
            <person name="Wang L."/>
            <person name="Qu L."/>
            <person name="Liu H."/>
            <person name="Sun Y."/>
            <person name="Le M."/>
            <person name="Wang Q."/>
            <person name="Wei S."/>
            <person name="Zheng Y."/>
            <person name="Lin W."/>
            <person name="Duan Y."/>
            <person name="Cao H."/>
            <person name="Xiong S."/>
            <person name="Wang X."/>
            <person name="Wei L."/>
            <person name="Li C."/>
            <person name="Ma Q."/>
            <person name="Ju M."/>
            <person name="Zhao R."/>
            <person name="Li G."/>
            <person name="Mu C."/>
            <person name="Tian Q."/>
            <person name="Mei H."/>
            <person name="Zhang T."/>
            <person name="Gao T."/>
            <person name="Zhang H."/>
        </authorList>
    </citation>
    <scope>NUCLEOTIDE SEQUENCE</scope>
    <source>
        <strain evidence="2">3651</strain>
    </source>
</reference>
<name>A0AAE1Y1Y7_9LAMI</name>
<keyword evidence="3" id="KW-1185">Reference proteome</keyword>
<comment type="caution">
    <text evidence="2">The sequence shown here is derived from an EMBL/GenBank/DDBJ whole genome shotgun (WGS) entry which is preliminary data.</text>
</comment>
<proteinExistence type="predicted"/>
<gene>
    <name evidence="2" type="ORF">Salat_2107900</name>
</gene>
<feature type="compositionally biased region" description="Basic and acidic residues" evidence="1">
    <location>
        <begin position="54"/>
        <end position="66"/>
    </location>
</feature>
<evidence type="ECO:0000256" key="1">
    <source>
        <dbReference type="SAM" id="MobiDB-lite"/>
    </source>
</evidence>
<evidence type="ECO:0000313" key="3">
    <source>
        <dbReference type="Proteomes" id="UP001293254"/>
    </source>
</evidence>
<sequence length="103" mass="11908">MLTPLAGSKRFINVGIIPRNFLDDDYEASHQYHIKVIRMSSLFRSTTTSSYSSVKERAEPNSKKDPTIANKRTKKKANKHNIDQSKKSKQQCEYTMEQLNKTK</sequence>
<feature type="compositionally biased region" description="Polar residues" evidence="1">
    <location>
        <begin position="91"/>
        <end position="103"/>
    </location>
</feature>
<dbReference type="AlphaFoldDB" id="A0AAE1Y1Y7"/>
<dbReference type="EMBL" id="JACGWO010000008">
    <property type="protein sequence ID" value="KAK4421573.1"/>
    <property type="molecule type" value="Genomic_DNA"/>
</dbReference>
<protein>
    <submittedName>
        <fullName evidence="2">Uncharacterized protein</fullName>
    </submittedName>
</protein>
<evidence type="ECO:0000313" key="2">
    <source>
        <dbReference type="EMBL" id="KAK4421573.1"/>
    </source>
</evidence>
<feature type="region of interest" description="Disordered" evidence="1">
    <location>
        <begin position="46"/>
        <end position="103"/>
    </location>
</feature>
<accession>A0AAE1Y1Y7</accession>
<reference evidence="2" key="1">
    <citation type="submission" date="2020-06" db="EMBL/GenBank/DDBJ databases">
        <authorList>
            <person name="Li T."/>
            <person name="Hu X."/>
            <person name="Zhang T."/>
            <person name="Song X."/>
            <person name="Zhang H."/>
            <person name="Dai N."/>
            <person name="Sheng W."/>
            <person name="Hou X."/>
            <person name="Wei L."/>
        </authorList>
    </citation>
    <scope>NUCLEOTIDE SEQUENCE</scope>
    <source>
        <strain evidence="2">3651</strain>
        <tissue evidence="2">Leaf</tissue>
    </source>
</reference>